<name>A0A5N6RP91_9ROSI</name>
<feature type="domain" description="O-methyltransferase C-terminal" evidence="5">
    <location>
        <begin position="136"/>
        <end position="340"/>
    </location>
</feature>
<evidence type="ECO:0000256" key="2">
    <source>
        <dbReference type="ARBA" id="ARBA00022679"/>
    </source>
</evidence>
<dbReference type="PIRSF" id="PIRSF005739">
    <property type="entry name" value="O-mtase"/>
    <property type="match status" value="1"/>
</dbReference>
<organism evidence="7 8">
    <name type="scientific">Carpinus fangiana</name>
    <dbReference type="NCBI Taxonomy" id="176857"/>
    <lineage>
        <taxon>Eukaryota</taxon>
        <taxon>Viridiplantae</taxon>
        <taxon>Streptophyta</taxon>
        <taxon>Embryophyta</taxon>
        <taxon>Tracheophyta</taxon>
        <taxon>Spermatophyta</taxon>
        <taxon>Magnoliopsida</taxon>
        <taxon>eudicotyledons</taxon>
        <taxon>Gunneridae</taxon>
        <taxon>Pentapetalae</taxon>
        <taxon>rosids</taxon>
        <taxon>fabids</taxon>
        <taxon>Fagales</taxon>
        <taxon>Betulaceae</taxon>
        <taxon>Carpinus</taxon>
    </lineage>
</organism>
<dbReference type="InterPro" id="IPR016461">
    <property type="entry name" value="COMT-like"/>
</dbReference>
<gene>
    <name evidence="7" type="ORF">FH972_018192</name>
</gene>
<dbReference type="FunFam" id="1.10.10.10:FF:000357">
    <property type="entry name" value="Caffeic acid 3-O-methyltransferase"/>
    <property type="match status" value="1"/>
</dbReference>
<dbReference type="PANTHER" id="PTHR11746">
    <property type="entry name" value="O-METHYLTRANSFERASE"/>
    <property type="match status" value="1"/>
</dbReference>
<evidence type="ECO:0000256" key="3">
    <source>
        <dbReference type="ARBA" id="ARBA00022691"/>
    </source>
</evidence>
<dbReference type="EMBL" id="CM017327">
    <property type="protein sequence ID" value="KAE8100277.1"/>
    <property type="molecule type" value="Genomic_DNA"/>
</dbReference>
<dbReference type="InterPro" id="IPR001077">
    <property type="entry name" value="COMT_C"/>
</dbReference>
<feature type="domain" description="O-methyltransferase dimerisation" evidence="6">
    <location>
        <begin position="14"/>
        <end position="110"/>
    </location>
</feature>
<dbReference type="SUPFAM" id="SSF46785">
    <property type="entry name" value="Winged helix' DNA-binding domain"/>
    <property type="match status" value="1"/>
</dbReference>
<dbReference type="Gene3D" id="1.10.10.10">
    <property type="entry name" value="Winged helix-like DNA-binding domain superfamily/Winged helix DNA-binding domain"/>
    <property type="match status" value="1"/>
</dbReference>
<dbReference type="GO" id="GO:0046983">
    <property type="term" value="F:protein dimerization activity"/>
    <property type="evidence" value="ECO:0007669"/>
    <property type="project" value="InterPro"/>
</dbReference>
<dbReference type="GO" id="GO:0008171">
    <property type="term" value="F:O-methyltransferase activity"/>
    <property type="evidence" value="ECO:0007669"/>
    <property type="project" value="InterPro"/>
</dbReference>
<dbReference type="InterPro" id="IPR036390">
    <property type="entry name" value="WH_DNA-bd_sf"/>
</dbReference>
<dbReference type="InterPro" id="IPR036388">
    <property type="entry name" value="WH-like_DNA-bd_sf"/>
</dbReference>
<dbReference type="Pfam" id="PF00891">
    <property type="entry name" value="Methyltransf_2"/>
    <property type="match status" value="1"/>
</dbReference>
<dbReference type="CDD" id="cd02440">
    <property type="entry name" value="AdoMet_MTases"/>
    <property type="match status" value="1"/>
</dbReference>
<dbReference type="GO" id="GO:0032259">
    <property type="term" value="P:methylation"/>
    <property type="evidence" value="ECO:0007669"/>
    <property type="project" value="UniProtKB-KW"/>
</dbReference>
<dbReference type="AlphaFoldDB" id="A0A5N6RP91"/>
<reference evidence="7 8" key="1">
    <citation type="submission" date="2019-06" db="EMBL/GenBank/DDBJ databases">
        <title>A chromosomal-level reference genome of Carpinus fangiana (Coryloideae, Betulaceae).</title>
        <authorList>
            <person name="Yang X."/>
            <person name="Wang Z."/>
            <person name="Zhang L."/>
            <person name="Hao G."/>
            <person name="Liu J."/>
            <person name="Yang Y."/>
        </authorList>
    </citation>
    <scope>NUCLEOTIDE SEQUENCE [LARGE SCALE GENOMIC DNA]</scope>
    <source>
        <strain evidence="7">Cfa_2016G</strain>
        <tissue evidence="7">Leaf</tissue>
    </source>
</reference>
<dbReference type="Gene3D" id="3.40.50.150">
    <property type="entry name" value="Vaccinia Virus protein VP39"/>
    <property type="match status" value="1"/>
</dbReference>
<protein>
    <recommendedName>
        <fullName evidence="9">O-methyltransferase domain-containing protein</fullName>
    </recommendedName>
</protein>
<keyword evidence="3" id="KW-0949">S-adenosyl-L-methionine</keyword>
<feature type="active site" description="Proton acceptor" evidence="4">
    <location>
        <position position="265"/>
    </location>
</feature>
<keyword evidence="1" id="KW-0489">Methyltransferase</keyword>
<proteinExistence type="predicted"/>
<evidence type="ECO:0000259" key="5">
    <source>
        <dbReference type="Pfam" id="PF00891"/>
    </source>
</evidence>
<dbReference type="PROSITE" id="PS51683">
    <property type="entry name" value="SAM_OMT_II"/>
    <property type="match status" value="1"/>
</dbReference>
<dbReference type="InterPro" id="IPR012967">
    <property type="entry name" value="COMT_dimerisation"/>
</dbReference>
<dbReference type="Pfam" id="PF08100">
    <property type="entry name" value="Dimerisation"/>
    <property type="match status" value="1"/>
</dbReference>
<evidence type="ECO:0000256" key="1">
    <source>
        <dbReference type="ARBA" id="ARBA00022603"/>
    </source>
</evidence>
<evidence type="ECO:0008006" key="9">
    <source>
        <dbReference type="Google" id="ProtNLM"/>
    </source>
</evidence>
<keyword evidence="8" id="KW-1185">Reference proteome</keyword>
<dbReference type="OrthoDB" id="1606438at2759"/>
<accession>A0A5N6RP91</accession>
<dbReference type="Proteomes" id="UP000327013">
    <property type="component" value="Chromosome 7"/>
</dbReference>
<evidence type="ECO:0000313" key="8">
    <source>
        <dbReference type="Proteomes" id="UP000327013"/>
    </source>
</evidence>
<evidence type="ECO:0000313" key="7">
    <source>
        <dbReference type="EMBL" id="KAE8100277.1"/>
    </source>
</evidence>
<keyword evidence="2" id="KW-0808">Transferase</keyword>
<dbReference type="InterPro" id="IPR029063">
    <property type="entry name" value="SAM-dependent_MTases_sf"/>
</dbReference>
<evidence type="ECO:0000256" key="4">
    <source>
        <dbReference type="PIRSR" id="PIRSR005739-1"/>
    </source>
</evidence>
<sequence length="359" mass="39350">MASREDDDACLYAMQVSTSHIFPMVLTTAIELNLFDIIASTLRANRDAYVSTSEIASQLPTKNPDAPSLLDRMLRLLATYSLLTCSVRTCEDGRVERLYGISPAGKFYVQNEDGGHLASVALMINSPGNSASVGVWLHLKDAILEEGNLFEKVHGISVYQYLKADPIMNKLFNKAMADLSEITMKKVLETYKKFEGVSVLVDVGGGTGATLNMIISKYPSIKGINFDLPQVIQHAPSYPGIEHVGGDMYASVPKGDTIMLKSICHNWSDGHCIQILKNCHEALQQSGKLIIIDFVMPEAPESTGAAKFVSTMDYSMLAICGGKERTEKEFEAMSKTSGFSGFQVICRVYNVVGVMELYK</sequence>
<evidence type="ECO:0000259" key="6">
    <source>
        <dbReference type="Pfam" id="PF08100"/>
    </source>
</evidence>
<dbReference type="SUPFAM" id="SSF53335">
    <property type="entry name" value="S-adenosyl-L-methionine-dependent methyltransferases"/>
    <property type="match status" value="1"/>
</dbReference>